<dbReference type="GO" id="GO:0008360">
    <property type="term" value="P:regulation of cell shape"/>
    <property type="evidence" value="ECO:0007669"/>
    <property type="project" value="TreeGrafter"/>
</dbReference>
<dbReference type="PANTHER" id="PTHR22625:SF59">
    <property type="entry name" value="PLEXIN-B1 ISOFORM X1"/>
    <property type="match status" value="1"/>
</dbReference>
<reference evidence="1" key="1">
    <citation type="submission" date="2025-08" db="UniProtKB">
        <authorList>
            <consortium name="Ensembl"/>
        </authorList>
    </citation>
    <scope>IDENTIFICATION</scope>
</reference>
<dbReference type="AlphaFoldDB" id="A0A671MKK4"/>
<dbReference type="GO" id="GO:0017154">
    <property type="term" value="F:semaphorin receptor activity"/>
    <property type="evidence" value="ECO:0007669"/>
    <property type="project" value="InterPro"/>
</dbReference>
<sequence>SSATRCEIAVFEVIGENLDLAMSKDEVVALIGDGECAVKTLTRNHLYCEPPTQQPSVAATKKREAADTLPEFTVRQPISVLFCVCGVSQ</sequence>
<organism evidence="1 2">
    <name type="scientific">Sinocyclocheilus anshuiensis</name>
    <dbReference type="NCBI Taxonomy" id="1608454"/>
    <lineage>
        <taxon>Eukaryota</taxon>
        <taxon>Metazoa</taxon>
        <taxon>Chordata</taxon>
        <taxon>Craniata</taxon>
        <taxon>Vertebrata</taxon>
        <taxon>Euteleostomi</taxon>
        <taxon>Actinopterygii</taxon>
        <taxon>Neopterygii</taxon>
        <taxon>Teleostei</taxon>
        <taxon>Ostariophysi</taxon>
        <taxon>Cypriniformes</taxon>
        <taxon>Cyprinidae</taxon>
        <taxon>Cyprininae</taxon>
        <taxon>Sinocyclocheilus</taxon>
    </lineage>
</organism>
<keyword evidence="2" id="KW-1185">Reference proteome</keyword>
<protein>
    <submittedName>
        <fullName evidence="1">Uncharacterized protein</fullName>
    </submittedName>
</protein>
<dbReference type="Proteomes" id="UP000472260">
    <property type="component" value="Unassembled WGS sequence"/>
</dbReference>
<dbReference type="GO" id="GO:0048675">
    <property type="term" value="P:axon extension"/>
    <property type="evidence" value="ECO:0007669"/>
    <property type="project" value="TreeGrafter"/>
</dbReference>
<dbReference type="Ensembl" id="ENSSANT00000036103.1">
    <property type="protein sequence ID" value="ENSSANP00000033899.1"/>
    <property type="gene ID" value="ENSSANG00000017292.1"/>
</dbReference>
<accession>A0A671MKK4</accession>
<dbReference type="GO" id="GO:0050772">
    <property type="term" value="P:positive regulation of axonogenesis"/>
    <property type="evidence" value="ECO:0007669"/>
    <property type="project" value="TreeGrafter"/>
</dbReference>
<dbReference type="PANTHER" id="PTHR22625">
    <property type="entry name" value="PLEXIN"/>
    <property type="match status" value="1"/>
</dbReference>
<evidence type="ECO:0000313" key="2">
    <source>
        <dbReference type="Proteomes" id="UP000472260"/>
    </source>
</evidence>
<dbReference type="GO" id="GO:0002116">
    <property type="term" value="C:semaphorin receptor complex"/>
    <property type="evidence" value="ECO:0007669"/>
    <property type="project" value="TreeGrafter"/>
</dbReference>
<dbReference type="GO" id="GO:0005886">
    <property type="term" value="C:plasma membrane"/>
    <property type="evidence" value="ECO:0007669"/>
    <property type="project" value="TreeGrafter"/>
</dbReference>
<dbReference type="InterPro" id="IPR031148">
    <property type="entry name" value="Plexin"/>
</dbReference>
<evidence type="ECO:0000313" key="1">
    <source>
        <dbReference type="Ensembl" id="ENSSANP00000033899.1"/>
    </source>
</evidence>
<dbReference type="GO" id="GO:0030334">
    <property type="term" value="P:regulation of cell migration"/>
    <property type="evidence" value="ECO:0007669"/>
    <property type="project" value="TreeGrafter"/>
</dbReference>
<reference evidence="1" key="2">
    <citation type="submission" date="2025-09" db="UniProtKB">
        <authorList>
            <consortium name="Ensembl"/>
        </authorList>
    </citation>
    <scope>IDENTIFICATION</scope>
</reference>
<name>A0A671MKK4_9TELE</name>
<proteinExistence type="predicted"/>
<dbReference type="GO" id="GO:0007162">
    <property type="term" value="P:negative regulation of cell adhesion"/>
    <property type="evidence" value="ECO:0007669"/>
    <property type="project" value="TreeGrafter"/>
</dbReference>